<reference evidence="2 3" key="1">
    <citation type="journal article" date="2011" name="J. Bacteriol.">
        <title>Genome Sequence of Mycoplasma putrefaciens Type Strain KS1.</title>
        <authorList>
            <person name="Calcutt M.J."/>
            <person name="Foecking M.F."/>
        </authorList>
    </citation>
    <scope>NUCLEOTIDE SEQUENCE [LARGE SCALE GENOMIC DNA]</scope>
    <source>
        <strain evidence="3">ATCC 15718 / NCTC 10155 / C30 KS-1 / KS-1</strain>
    </source>
</reference>
<keyword evidence="1" id="KW-0472">Membrane</keyword>
<protein>
    <submittedName>
        <fullName evidence="2">Uncharacterized protein</fullName>
    </submittedName>
</protein>
<evidence type="ECO:0000313" key="2">
    <source>
        <dbReference type="EMBL" id="AEM68917.1"/>
    </source>
</evidence>
<dbReference type="Proteomes" id="UP000008907">
    <property type="component" value="Chromosome"/>
</dbReference>
<dbReference type="AlphaFoldDB" id="A0A7U3ZSV1"/>
<keyword evidence="1" id="KW-1133">Transmembrane helix</keyword>
<evidence type="ECO:0000313" key="3">
    <source>
        <dbReference type="Proteomes" id="UP000008907"/>
    </source>
</evidence>
<organism evidence="2 3">
    <name type="scientific">Mycoplasma putrefaciens (strain ATCC 15718 / NCTC 10155 / C30 KS-1 / KS-1)</name>
    <dbReference type="NCBI Taxonomy" id="743965"/>
    <lineage>
        <taxon>Bacteria</taxon>
        <taxon>Bacillati</taxon>
        <taxon>Mycoplasmatota</taxon>
        <taxon>Mollicutes</taxon>
        <taxon>Mycoplasmataceae</taxon>
        <taxon>Mycoplasma</taxon>
    </lineage>
</organism>
<gene>
    <name evidence="2" type="ordered locus">MPUT_0562</name>
</gene>
<feature type="transmembrane region" description="Helical" evidence="1">
    <location>
        <begin position="229"/>
        <end position="249"/>
    </location>
</feature>
<dbReference type="KEGG" id="mpf:MPUT_0562"/>
<evidence type="ECO:0000256" key="1">
    <source>
        <dbReference type="SAM" id="Phobius"/>
    </source>
</evidence>
<accession>A0A7U3ZSV1</accession>
<dbReference type="RefSeq" id="WP_014035272.1">
    <property type="nucleotide sequence ID" value="NC_015946.1"/>
</dbReference>
<name>A0A7U3ZSV1_MYCPK</name>
<keyword evidence="1" id="KW-0812">Transmembrane</keyword>
<dbReference type="EMBL" id="CP003021">
    <property type="protein sequence ID" value="AEM68917.1"/>
    <property type="molecule type" value="Genomic_DNA"/>
</dbReference>
<proteinExistence type="predicted"/>
<sequence>MKKIISLLGISILVFSPIAITKLVVDNKINNIFTFNSKTNTQTSDQVKKQEIKQLDSIITQKMLGDILNTTKEDVITAINRKNSAANIDVDTKDLEVVFDTKEKDKKAKIKAITKSTKYSGEIEVSFAKNPNAKFKLDELIIVKDAKHIKAKSTSDEDIIKAVSQANKNTTTPLNLKELDLTFITTRTPDQKENYKVTIKPKPNAKHYQNGAVEVAITIDSSLPNRTTIIIAATISSIALLGGATLLIINKQKVNNHSSRTKKPSKN</sequence>